<sequence>MRENNINVANAILDIHTHKGEIQSGGKAIINYRQSAGTPLQDGYYYSVGIHPWELKPGNLKRHSDFVIDHLPDEHIVAIGECGLDKLKGASINEQMVALQFEIFMSLEYDLPLILHNVRMTDKILAVKKEFQPKQAWIWHGFRGKPEQAKQMLDKGLYLSFGEFYSDEAMRVVPDDRLFLETDDSELDIEDILYRAAQVRGVEVETLRETIRRNIQNIFFRA</sequence>
<protein>
    <submittedName>
        <fullName evidence="1">TatD family hydrolase</fullName>
    </submittedName>
</protein>
<keyword evidence="2" id="KW-1185">Reference proteome</keyword>
<dbReference type="RefSeq" id="WP_272720960.1">
    <property type="nucleotide sequence ID" value="NZ_CP182860.1"/>
</dbReference>
<gene>
    <name evidence="1" type="ORF">PQG98_16250</name>
</gene>
<dbReference type="PANTHER" id="PTHR46124">
    <property type="entry name" value="D-AMINOACYL-TRNA DEACYLASE"/>
    <property type="match status" value="1"/>
</dbReference>
<evidence type="ECO:0000313" key="2">
    <source>
        <dbReference type="Proteomes" id="UP001215398"/>
    </source>
</evidence>
<evidence type="ECO:0000313" key="1">
    <source>
        <dbReference type="EMBL" id="MDC7137875.1"/>
    </source>
</evidence>
<accession>A0ABT5HBB5</accession>
<organism evidence="1 2">
    <name type="scientific">Bacteroides zhangwenhongii</name>
    <dbReference type="NCBI Taxonomy" id="2650157"/>
    <lineage>
        <taxon>Bacteria</taxon>
        <taxon>Pseudomonadati</taxon>
        <taxon>Bacteroidota</taxon>
        <taxon>Bacteroidia</taxon>
        <taxon>Bacteroidales</taxon>
        <taxon>Bacteroidaceae</taxon>
        <taxon>Bacteroides</taxon>
    </lineage>
</organism>
<reference evidence="1 2" key="1">
    <citation type="submission" date="2023-01" db="EMBL/GenBank/DDBJ databases">
        <title>Exploring GABA producing Bacteroides strains toward improving mental health.</title>
        <authorList>
            <person name="Yousuf B."/>
            <person name="Bouhlel N.E."/>
            <person name="Mottawea W."/>
            <person name="Hammami R."/>
        </authorList>
    </citation>
    <scope>NUCLEOTIDE SEQUENCE [LARGE SCALE GENOMIC DNA]</scope>
    <source>
        <strain evidence="1 2">UO.H1054</strain>
    </source>
</reference>
<dbReference type="PIRSF" id="PIRSF005902">
    <property type="entry name" value="DNase_TatD"/>
    <property type="match status" value="1"/>
</dbReference>
<proteinExistence type="predicted"/>
<dbReference type="InterPro" id="IPR032466">
    <property type="entry name" value="Metal_Hydrolase"/>
</dbReference>
<comment type="caution">
    <text evidence="1">The sequence shown here is derived from an EMBL/GenBank/DDBJ whole genome shotgun (WGS) entry which is preliminary data.</text>
</comment>
<keyword evidence="1" id="KW-0378">Hydrolase</keyword>
<name>A0ABT5HBB5_9BACE</name>
<dbReference type="Gene3D" id="3.20.20.140">
    <property type="entry name" value="Metal-dependent hydrolases"/>
    <property type="match status" value="1"/>
</dbReference>
<dbReference type="EMBL" id="JAQPYS010000086">
    <property type="protein sequence ID" value="MDC7137875.1"/>
    <property type="molecule type" value="Genomic_DNA"/>
</dbReference>
<dbReference type="GO" id="GO:0016787">
    <property type="term" value="F:hydrolase activity"/>
    <property type="evidence" value="ECO:0007669"/>
    <property type="project" value="UniProtKB-KW"/>
</dbReference>
<dbReference type="Proteomes" id="UP001215398">
    <property type="component" value="Unassembled WGS sequence"/>
</dbReference>
<dbReference type="InterPro" id="IPR001130">
    <property type="entry name" value="TatD-like"/>
</dbReference>
<dbReference type="PANTHER" id="PTHR46124:SF2">
    <property type="entry name" value="D-AMINOACYL-TRNA DEACYLASE"/>
    <property type="match status" value="1"/>
</dbReference>
<dbReference type="Pfam" id="PF01026">
    <property type="entry name" value="TatD_DNase"/>
    <property type="match status" value="1"/>
</dbReference>
<dbReference type="SUPFAM" id="SSF51556">
    <property type="entry name" value="Metallo-dependent hydrolases"/>
    <property type="match status" value="1"/>
</dbReference>